<gene>
    <name evidence="2" type="ORF">EZS28_053586</name>
</gene>
<name>A0A5J4R7P9_9EUKA</name>
<organism evidence="2 3">
    <name type="scientific">Streblomastix strix</name>
    <dbReference type="NCBI Taxonomy" id="222440"/>
    <lineage>
        <taxon>Eukaryota</taxon>
        <taxon>Metamonada</taxon>
        <taxon>Preaxostyla</taxon>
        <taxon>Oxymonadida</taxon>
        <taxon>Streblomastigidae</taxon>
        <taxon>Streblomastix</taxon>
    </lineage>
</organism>
<feature type="chain" id="PRO_5023899492" evidence="1">
    <location>
        <begin position="21"/>
        <end position="156"/>
    </location>
</feature>
<dbReference type="Proteomes" id="UP000324800">
    <property type="component" value="Unassembled WGS sequence"/>
</dbReference>
<feature type="signal peptide" evidence="1">
    <location>
        <begin position="1"/>
        <end position="20"/>
    </location>
</feature>
<sequence length="156" mass="17652">MDSKTAFFLCLICLYHQGITKPSDSISALFTDLQRQNDEINLLIFQKNPFPGLLRLFDHRDILVAANANATINNILIACVHTTPMNQPHPYFESINTLGGVEKIFSLFRRNASKHSKDQAAICISLLFRAKEIADVDMRREIIAHLKLLTNDPQDS</sequence>
<protein>
    <submittedName>
        <fullName evidence="2">Uncharacterized protein</fullName>
    </submittedName>
</protein>
<feature type="non-terminal residue" evidence="2">
    <location>
        <position position="156"/>
    </location>
</feature>
<reference evidence="2 3" key="1">
    <citation type="submission" date="2019-03" db="EMBL/GenBank/DDBJ databases">
        <title>Single cell metagenomics reveals metabolic interactions within the superorganism composed of flagellate Streblomastix strix and complex community of Bacteroidetes bacteria on its surface.</title>
        <authorList>
            <person name="Treitli S.C."/>
            <person name="Kolisko M."/>
            <person name="Husnik F."/>
            <person name="Keeling P."/>
            <person name="Hampl V."/>
        </authorList>
    </citation>
    <scope>NUCLEOTIDE SEQUENCE [LARGE SCALE GENOMIC DNA]</scope>
    <source>
        <strain evidence="2">ST1C</strain>
    </source>
</reference>
<accession>A0A5J4R7P9</accession>
<dbReference type="EMBL" id="SNRW01043025">
    <property type="protein sequence ID" value="KAA6329625.1"/>
    <property type="molecule type" value="Genomic_DNA"/>
</dbReference>
<evidence type="ECO:0000313" key="3">
    <source>
        <dbReference type="Proteomes" id="UP000324800"/>
    </source>
</evidence>
<evidence type="ECO:0000256" key="1">
    <source>
        <dbReference type="SAM" id="SignalP"/>
    </source>
</evidence>
<keyword evidence="1" id="KW-0732">Signal</keyword>
<evidence type="ECO:0000313" key="2">
    <source>
        <dbReference type="EMBL" id="KAA6329625.1"/>
    </source>
</evidence>
<proteinExistence type="predicted"/>
<comment type="caution">
    <text evidence="2">The sequence shown here is derived from an EMBL/GenBank/DDBJ whole genome shotgun (WGS) entry which is preliminary data.</text>
</comment>
<dbReference type="AlphaFoldDB" id="A0A5J4R7P9"/>